<evidence type="ECO:0000313" key="10">
    <source>
        <dbReference type="RefSeq" id="XP_002738610.1"/>
    </source>
</evidence>
<dbReference type="PANTHER" id="PTHR10997">
    <property type="entry name" value="IMPORTIN-7, 8, 11"/>
    <property type="match status" value="1"/>
</dbReference>
<dbReference type="Proteomes" id="UP000694865">
    <property type="component" value="Unplaced"/>
</dbReference>
<name>A0ABM0GW32_SACKO</name>
<evidence type="ECO:0000256" key="6">
    <source>
        <dbReference type="ARBA" id="ARBA00022927"/>
    </source>
</evidence>
<gene>
    <name evidence="10" type="primary">IPO7</name>
</gene>
<feature type="domain" description="Importin N-terminal" evidence="8">
    <location>
        <begin position="22"/>
        <end position="102"/>
    </location>
</feature>
<proteinExistence type="inferred from homology"/>
<dbReference type="InterPro" id="IPR013713">
    <property type="entry name" value="XPO2_central"/>
</dbReference>
<dbReference type="Pfam" id="PF08506">
    <property type="entry name" value="Cse1"/>
    <property type="match status" value="1"/>
</dbReference>
<comment type="subcellular location">
    <subcellularLocation>
        <location evidence="2">Cytoplasm</location>
    </subcellularLocation>
    <subcellularLocation>
        <location evidence="1">Nucleus</location>
    </subcellularLocation>
</comment>
<dbReference type="Pfam" id="PF25758">
    <property type="entry name" value="TPR_IPO11"/>
    <property type="match status" value="1"/>
</dbReference>
<dbReference type="InterPro" id="IPR001494">
    <property type="entry name" value="Importin-beta_N"/>
</dbReference>
<evidence type="ECO:0000256" key="3">
    <source>
        <dbReference type="ARBA" id="ARBA00007991"/>
    </source>
</evidence>
<dbReference type="Pfam" id="PF03810">
    <property type="entry name" value="IBN_N"/>
    <property type="match status" value="1"/>
</dbReference>
<evidence type="ECO:0000256" key="5">
    <source>
        <dbReference type="ARBA" id="ARBA00022490"/>
    </source>
</evidence>
<evidence type="ECO:0000313" key="9">
    <source>
        <dbReference type="Proteomes" id="UP000694865"/>
    </source>
</evidence>
<dbReference type="PANTHER" id="PTHR10997:SF18">
    <property type="entry name" value="D-IMPORTIN 7_RANBP7"/>
    <property type="match status" value="1"/>
</dbReference>
<reference evidence="10" key="1">
    <citation type="submission" date="2025-08" db="UniProtKB">
        <authorList>
            <consortium name="RefSeq"/>
        </authorList>
    </citation>
    <scope>IDENTIFICATION</scope>
    <source>
        <tissue evidence="10">Testes</tissue>
    </source>
</reference>
<accession>A0ABM0GW32</accession>
<dbReference type="InterPro" id="IPR058669">
    <property type="entry name" value="TPR_IPO7/11-like"/>
</dbReference>
<organism evidence="9 10">
    <name type="scientific">Saccoglossus kowalevskii</name>
    <name type="common">Acorn worm</name>
    <dbReference type="NCBI Taxonomy" id="10224"/>
    <lineage>
        <taxon>Eukaryota</taxon>
        <taxon>Metazoa</taxon>
        <taxon>Hemichordata</taxon>
        <taxon>Enteropneusta</taxon>
        <taxon>Harrimaniidae</taxon>
        <taxon>Saccoglossus</taxon>
    </lineage>
</organism>
<keyword evidence="5" id="KW-0963">Cytoplasm</keyword>
<evidence type="ECO:0000256" key="4">
    <source>
        <dbReference type="ARBA" id="ARBA00022448"/>
    </source>
</evidence>
<evidence type="ECO:0000256" key="7">
    <source>
        <dbReference type="ARBA" id="ARBA00023242"/>
    </source>
</evidence>
<protein>
    <submittedName>
        <fullName evidence="10">Importin-7</fullName>
    </submittedName>
</protein>
<dbReference type="SUPFAM" id="SSF48371">
    <property type="entry name" value="ARM repeat"/>
    <property type="match status" value="1"/>
</dbReference>
<comment type="similarity">
    <text evidence="3">Belongs to the importin beta family.</text>
</comment>
<dbReference type="PROSITE" id="PS50166">
    <property type="entry name" value="IMPORTIN_B_NT"/>
    <property type="match status" value="1"/>
</dbReference>
<dbReference type="RefSeq" id="XP_002738610.1">
    <property type="nucleotide sequence ID" value="XM_002738564.2"/>
</dbReference>
<keyword evidence="9" id="KW-1185">Reference proteome</keyword>
<dbReference type="GeneID" id="100373827"/>
<keyword evidence="4" id="KW-0813">Transport</keyword>
<keyword evidence="7" id="KW-0539">Nucleus</keyword>
<dbReference type="InterPro" id="IPR011989">
    <property type="entry name" value="ARM-like"/>
</dbReference>
<keyword evidence="6" id="KW-0653">Protein transport</keyword>
<sequence>MDGQKLVEVLQQTIHPDTRERAEQELNQVHKIIGFAPTLLQVVMSDQLEMPIKQAGVIYLKNMVAQYWSEREAENVGDPVPFSIHEHDRAAIREHLIEALITAPELIRVQLAVCLYQIIKADFPGRWTGIVDKVVHYLHADNTSAWFGTLVAIYQLVKNYEYRKPEERAPLHAAMQLILPLIHQRCQQLLPDASEPSVLMQKQILKIFFALIQYNLPLDLITRETFTNWMKVIKVILDRPVPEETQQVDVDDRPELVWWKCKKWAMHVIARVFERYGSPGNVTKEYNQFAEWYIKVFSNEILHVLCRYLDQYRKGIYVSPRVLQQTLNYINTGVTHAVSWKVLKPHVEVMIKEIVFPLMCYTDEDEELWNDDPYEYIRSKFDVFEDFISPVMAAQTLLHTIVKSRKQMLEMSMGFCRDILTTKDVDPRKKDGALHMIGTLADILLKKKKYKPQMELLVSFHVFPEFNNPLGYMRARANWVMHYFSEIQFKDEKNLLKALDLTRKCLCEEKELPVKVEAAIALQMLVTNQDSAKDHLHPYVKNILQELLHVIRETENDDLTNVMQKLICTYGEDIIPIAVDITQHLAMTFNQVVDADDQSDDKAITAMGILNTIETILTVMEDEKEIMKQLEGIVLNVIGTILQQNVIDFYEEVLSLIFSLTCSHVSEHLWQVYFMIYDMFQKDGFDYFLEMMPALHNFIIVDPPAFLSDPKRIEVIYNMCKKIFQSDAGEDPECHAAKLLEVILIQYKGLINQVVPLFVELVLDRLTREVKTSELRTMCLQVVIAALYYNPILLFEVLEKMRLPNSDQSITQQFLKQWLNDTDCFLGLHDRKMCALGLCTLMSLPGRPDTVSVLASQFLPSLLLIFKGLNRAYESRAQAEVDSEDEDIDDDDDDEDFEEVLESDEDEVDEDSQQYLDMLAKRAGENLGDDDLEGFEETALESYNTPLDDDNCPIDEYMVFKEVLQGLQVQDPTWYNALTGNLTREQQQEVQEILVLADQRRAAAESKRIQEVGGYQFTQVTVPQTFNFSPPPPAPQ</sequence>
<evidence type="ECO:0000259" key="8">
    <source>
        <dbReference type="PROSITE" id="PS50166"/>
    </source>
</evidence>
<dbReference type="SMART" id="SM00913">
    <property type="entry name" value="IBN_N"/>
    <property type="match status" value="1"/>
</dbReference>
<dbReference type="Gene3D" id="1.25.10.10">
    <property type="entry name" value="Leucine-rich Repeat Variant"/>
    <property type="match status" value="1"/>
</dbReference>
<evidence type="ECO:0000256" key="2">
    <source>
        <dbReference type="ARBA" id="ARBA00004496"/>
    </source>
</evidence>
<evidence type="ECO:0000256" key="1">
    <source>
        <dbReference type="ARBA" id="ARBA00004123"/>
    </source>
</evidence>
<dbReference type="InterPro" id="IPR016024">
    <property type="entry name" value="ARM-type_fold"/>
</dbReference>